<sequence length="326" mass="35149">MKAIVFTKYGSPDVLTLQKREKPTPKDNEVRVRIHAAAVTPSDCAFRKADPVAIRFMYGLLRPRHAILGVELSGVIDAVGKGVLAFKEGDEVFGISTRTFGAYAEYKCLPEDAVLAIKPSNVSHEAAAGACDGALTSLVFLRDHAKLQRGQSILINGASGSVGAYAVQLAKFYGANVTGVCSTANAELVRSLGANHVIDYTKADFTKRGQTYDVIFDAIGRSSFSHCRDALAPRGIYLSTVPSPAILLSMLRTARSSGKKAIFVAAGLRQQRVNLDFLRELIEDGQIRPVIDRLYPLEQAADAHRYVETGRKKGNVILTIAPTSGV</sequence>
<reference evidence="2 3" key="1">
    <citation type="submission" date="2010-07" db="EMBL/GenBank/DDBJ databases">
        <title>The draft genome of Paenibacillus curdlanolyticus YK9.</title>
        <authorList>
            <consortium name="US DOE Joint Genome Institute (JGI-PGF)"/>
            <person name="Lucas S."/>
            <person name="Copeland A."/>
            <person name="Lapidus A."/>
            <person name="Cheng J.-F."/>
            <person name="Bruce D."/>
            <person name="Goodwin L."/>
            <person name="Pitluck S."/>
            <person name="Land M.L."/>
            <person name="Hauser L."/>
            <person name="Chang Y.-J."/>
            <person name="Jeffries C."/>
            <person name="Anderson I.J."/>
            <person name="Johnson E."/>
            <person name="Loganathan U."/>
            <person name="Mulhopadhyay B."/>
            <person name="Kyrpides N."/>
            <person name="Woyke T.J."/>
        </authorList>
    </citation>
    <scope>NUCLEOTIDE SEQUENCE [LARGE SCALE GENOMIC DNA]</scope>
    <source>
        <strain evidence="2 3">YK9</strain>
    </source>
</reference>
<accession>E0IGF5</accession>
<dbReference type="Pfam" id="PF13602">
    <property type="entry name" value="ADH_zinc_N_2"/>
    <property type="match status" value="1"/>
</dbReference>
<dbReference type="SMART" id="SM00829">
    <property type="entry name" value="PKS_ER"/>
    <property type="match status" value="1"/>
</dbReference>
<proteinExistence type="predicted"/>
<keyword evidence="3" id="KW-1185">Reference proteome</keyword>
<dbReference type="AlphaFoldDB" id="E0IGF5"/>
<dbReference type="Pfam" id="PF08240">
    <property type="entry name" value="ADH_N"/>
    <property type="match status" value="1"/>
</dbReference>
<dbReference type="InterPro" id="IPR011032">
    <property type="entry name" value="GroES-like_sf"/>
</dbReference>
<dbReference type="Gene3D" id="3.40.50.720">
    <property type="entry name" value="NAD(P)-binding Rossmann-like Domain"/>
    <property type="match status" value="1"/>
</dbReference>
<dbReference type="PANTHER" id="PTHR11695:SF648">
    <property type="entry name" value="ZINC-BINDING OXIDOREDUCTASE"/>
    <property type="match status" value="1"/>
</dbReference>
<dbReference type="Proteomes" id="UP000005387">
    <property type="component" value="Unassembled WGS sequence"/>
</dbReference>
<dbReference type="OrthoDB" id="9792162at2"/>
<dbReference type="GO" id="GO:0016491">
    <property type="term" value="F:oxidoreductase activity"/>
    <property type="evidence" value="ECO:0007669"/>
    <property type="project" value="InterPro"/>
</dbReference>
<evidence type="ECO:0000313" key="3">
    <source>
        <dbReference type="Proteomes" id="UP000005387"/>
    </source>
</evidence>
<dbReference type="PANTHER" id="PTHR11695">
    <property type="entry name" value="ALCOHOL DEHYDROGENASE RELATED"/>
    <property type="match status" value="1"/>
</dbReference>
<dbReference type="InterPro" id="IPR050700">
    <property type="entry name" value="YIM1/Zinc_Alcohol_DH_Fams"/>
</dbReference>
<dbReference type="STRING" id="717606.PaecuDRAFT_4748"/>
<feature type="domain" description="Enoyl reductase (ER)" evidence="1">
    <location>
        <begin position="10"/>
        <end position="318"/>
    </location>
</feature>
<dbReference type="SUPFAM" id="SSF50129">
    <property type="entry name" value="GroES-like"/>
    <property type="match status" value="1"/>
</dbReference>
<dbReference type="InterPro" id="IPR013154">
    <property type="entry name" value="ADH-like_N"/>
</dbReference>
<evidence type="ECO:0000259" key="1">
    <source>
        <dbReference type="SMART" id="SM00829"/>
    </source>
</evidence>
<organism evidence="2 3">
    <name type="scientific">Paenibacillus curdlanolyticus YK9</name>
    <dbReference type="NCBI Taxonomy" id="717606"/>
    <lineage>
        <taxon>Bacteria</taxon>
        <taxon>Bacillati</taxon>
        <taxon>Bacillota</taxon>
        <taxon>Bacilli</taxon>
        <taxon>Bacillales</taxon>
        <taxon>Paenibacillaceae</taxon>
        <taxon>Paenibacillus</taxon>
    </lineage>
</organism>
<dbReference type="EMBL" id="AEDD01000017">
    <property type="protein sequence ID" value="EFM08455.1"/>
    <property type="molecule type" value="Genomic_DNA"/>
</dbReference>
<dbReference type="Gene3D" id="3.90.180.10">
    <property type="entry name" value="Medium-chain alcohol dehydrogenases, catalytic domain"/>
    <property type="match status" value="1"/>
</dbReference>
<dbReference type="CDD" id="cd08267">
    <property type="entry name" value="MDR1"/>
    <property type="match status" value="1"/>
</dbReference>
<name>E0IGF5_9BACL</name>
<gene>
    <name evidence="2" type="ORF">PaecuDRAFT_4748</name>
</gene>
<dbReference type="RefSeq" id="WP_006040726.1">
    <property type="nucleotide sequence ID" value="NZ_AEDD01000017.1"/>
</dbReference>
<evidence type="ECO:0000313" key="2">
    <source>
        <dbReference type="EMBL" id="EFM08455.1"/>
    </source>
</evidence>
<dbReference type="SUPFAM" id="SSF51735">
    <property type="entry name" value="NAD(P)-binding Rossmann-fold domains"/>
    <property type="match status" value="1"/>
</dbReference>
<dbReference type="eggNOG" id="COG0604">
    <property type="taxonomic scope" value="Bacteria"/>
</dbReference>
<dbReference type="InterPro" id="IPR020843">
    <property type="entry name" value="ER"/>
</dbReference>
<dbReference type="InterPro" id="IPR036291">
    <property type="entry name" value="NAD(P)-bd_dom_sf"/>
</dbReference>
<protein>
    <submittedName>
        <fullName evidence="2">Alcohol dehydrogenase zinc-binding domain protein</fullName>
    </submittedName>
</protein>